<proteinExistence type="predicted"/>
<accession>A0ABN3BL90</accession>
<gene>
    <name evidence="2" type="ORF">GCM10009849_06830</name>
</gene>
<dbReference type="Proteomes" id="UP001500432">
    <property type="component" value="Unassembled WGS sequence"/>
</dbReference>
<comment type="caution">
    <text evidence="2">The sequence shown here is derived from an EMBL/GenBank/DDBJ whole genome shotgun (WGS) entry which is preliminary data.</text>
</comment>
<keyword evidence="3" id="KW-1185">Reference proteome</keyword>
<evidence type="ECO:0000256" key="1">
    <source>
        <dbReference type="SAM" id="MobiDB-lite"/>
    </source>
</evidence>
<name>A0ABN3BL90_9MICC</name>
<dbReference type="RefSeq" id="WP_344298302.1">
    <property type="nucleotide sequence ID" value="NZ_BAAAQW010000003.1"/>
</dbReference>
<evidence type="ECO:0000313" key="2">
    <source>
        <dbReference type="EMBL" id="GAA2197543.1"/>
    </source>
</evidence>
<dbReference type="EMBL" id="BAAAQW010000003">
    <property type="protein sequence ID" value="GAA2197543.1"/>
    <property type="molecule type" value="Genomic_DNA"/>
</dbReference>
<evidence type="ECO:0000313" key="3">
    <source>
        <dbReference type="Proteomes" id="UP001500432"/>
    </source>
</evidence>
<sequence>MTTVAQHRTAPLADRFRAAIQRLRLKHPPGARSDRRDALPAARGPSPAAAAWSHGLRLVIAQSGCPVRLARGATDAAVQAVSEGIAQVAEQADAAVPLRLELRWSPGGLDLRLVNTPGETGFQQLLALGRGVQDVETRLLGEGCGARAGMSPDGFAIEAHFPAFSRAG</sequence>
<protein>
    <submittedName>
        <fullName evidence="2">Uncharacterized protein</fullName>
    </submittedName>
</protein>
<feature type="region of interest" description="Disordered" evidence="1">
    <location>
        <begin position="25"/>
        <end position="46"/>
    </location>
</feature>
<reference evidence="2 3" key="1">
    <citation type="journal article" date="2019" name="Int. J. Syst. Evol. Microbiol.">
        <title>The Global Catalogue of Microorganisms (GCM) 10K type strain sequencing project: providing services to taxonomists for standard genome sequencing and annotation.</title>
        <authorList>
            <consortium name="The Broad Institute Genomics Platform"/>
            <consortium name="The Broad Institute Genome Sequencing Center for Infectious Disease"/>
            <person name="Wu L."/>
            <person name="Ma J."/>
        </authorList>
    </citation>
    <scope>NUCLEOTIDE SEQUENCE [LARGE SCALE GENOMIC DNA]</scope>
    <source>
        <strain evidence="2 3">JCM 16034</strain>
    </source>
</reference>
<organism evidence="2 3">
    <name type="scientific">Sinomonas flava</name>
    <dbReference type="NCBI Taxonomy" id="496857"/>
    <lineage>
        <taxon>Bacteria</taxon>
        <taxon>Bacillati</taxon>
        <taxon>Actinomycetota</taxon>
        <taxon>Actinomycetes</taxon>
        <taxon>Micrococcales</taxon>
        <taxon>Micrococcaceae</taxon>
        <taxon>Sinomonas</taxon>
    </lineage>
</organism>